<dbReference type="Proteomes" id="UP000002019">
    <property type="component" value="Chromosome"/>
</dbReference>
<protein>
    <recommendedName>
        <fullName evidence="1">DUF2147 domain-containing protein</fullName>
    </recommendedName>
</protein>
<dbReference type="OrthoDB" id="9814399at2"/>
<gene>
    <name evidence="2" type="ordered locus">CLOAM0108</name>
</gene>
<feature type="domain" description="DUF2147" evidence="1">
    <location>
        <begin position="30"/>
        <end position="146"/>
    </location>
</feature>
<proteinExistence type="predicted"/>
<dbReference type="PANTHER" id="PTHR36919">
    <property type="entry name" value="BLR1215 PROTEIN"/>
    <property type="match status" value="1"/>
</dbReference>
<evidence type="ECO:0000313" key="3">
    <source>
        <dbReference type="Proteomes" id="UP000002019"/>
    </source>
</evidence>
<dbReference type="InterPro" id="IPR019223">
    <property type="entry name" value="DUF2147"/>
</dbReference>
<keyword evidence="3" id="KW-1185">Reference proteome</keyword>
<accession>B0VIV9</accession>
<sequence length="149" mass="17026">MKKYLIIGLAVVLCLPAFLFCKEETNRLIGYWLTGDKTMKIEIFANEDSTFAGKIIWLKEPNDKNGKPKMDTKNPDEKLRTRPLLEMVILTGLIPESNTKYKSGKLYDPNSGKTYSATIELVNNNTINIRYFIATPTLGRTDTWTRTSR</sequence>
<evidence type="ECO:0000313" key="2">
    <source>
        <dbReference type="EMBL" id="CAO80019.1"/>
    </source>
</evidence>
<dbReference type="EMBL" id="CU466930">
    <property type="protein sequence ID" value="CAO80019.1"/>
    <property type="molecule type" value="Genomic_DNA"/>
</dbReference>
<reference evidence="2 3" key="1">
    <citation type="journal article" date="2008" name="J. Bacteriol.">
        <title>'Candidatus Cloacamonas acidaminovorans': genome sequence reconstruction provides a first glimpse of a new bacterial division.</title>
        <authorList>
            <person name="Pelletier E."/>
            <person name="Kreimeyer A."/>
            <person name="Bocs S."/>
            <person name="Rouy Z."/>
            <person name="Gyapay G."/>
            <person name="Chouari R."/>
            <person name="Riviere D."/>
            <person name="Ganesan A."/>
            <person name="Daegelen P."/>
            <person name="Sghir A."/>
            <person name="Cohen G.N."/>
            <person name="Medigue C."/>
            <person name="Weissenbach J."/>
            <person name="Le Paslier D."/>
        </authorList>
    </citation>
    <scope>NUCLEOTIDE SEQUENCE [LARGE SCALE GENOMIC DNA]</scope>
    <source>
        <strain evidence="3">Evry</strain>
    </source>
</reference>
<dbReference type="AlphaFoldDB" id="B0VIV9"/>
<dbReference type="RefSeq" id="WP_015423880.1">
    <property type="nucleotide sequence ID" value="NC_020449.1"/>
</dbReference>
<dbReference type="eggNOG" id="COG4731">
    <property type="taxonomic scope" value="Bacteria"/>
</dbReference>
<dbReference type="Pfam" id="PF09917">
    <property type="entry name" value="DUF2147"/>
    <property type="match status" value="1"/>
</dbReference>
<evidence type="ECO:0000259" key="1">
    <source>
        <dbReference type="Pfam" id="PF09917"/>
    </source>
</evidence>
<dbReference type="KEGG" id="caci:CLOAM0108"/>
<dbReference type="HOGENOM" id="CLU_108869_2_1_0"/>
<dbReference type="Gene3D" id="2.40.128.520">
    <property type="match status" value="1"/>
</dbReference>
<dbReference type="STRING" id="459349.CLOAM0108"/>
<name>B0VIV9_CLOAI</name>
<organism evidence="2 3">
    <name type="scientific">Cloacimonas acidaminovorans (strain Evry)</name>
    <dbReference type="NCBI Taxonomy" id="459349"/>
    <lineage>
        <taxon>Bacteria</taxon>
        <taxon>Pseudomonadati</taxon>
        <taxon>Candidatus Cloacimonadota</taxon>
        <taxon>Candidatus Cloacimonadia</taxon>
        <taxon>Candidatus Cloacimonadales</taxon>
        <taxon>Candidatus Cloacimonadaceae</taxon>
        <taxon>Candidatus Cloacimonas</taxon>
    </lineage>
</organism>
<dbReference type="PANTHER" id="PTHR36919:SF2">
    <property type="entry name" value="BLL6627 PROTEIN"/>
    <property type="match status" value="1"/>
</dbReference>